<feature type="domain" description="ZAD" evidence="8">
    <location>
        <begin position="8"/>
        <end position="91"/>
    </location>
</feature>
<dbReference type="Gene3D" id="3.30.160.60">
    <property type="entry name" value="Classic Zinc Finger"/>
    <property type="match status" value="5"/>
</dbReference>
<dbReference type="OrthoDB" id="8685330at2759"/>
<dbReference type="GO" id="GO:0005634">
    <property type="term" value="C:nucleus"/>
    <property type="evidence" value="ECO:0007669"/>
    <property type="project" value="InterPro"/>
</dbReference>
<dbReference type="AlphaFoldDB" id="A0A0K8W068"/>
<evidence type="ECO:0000256" key="2">
    <source>
        <dbReference type="ARBA" id="ARBA00022737"/>
    </source>
</evidence>
<dbReference type="PANTHER" id="PTHR24379:SF121">
    <property type="entry name" value="C2H2-TYPE DOMAIN-CONTAINING PROTEIN"/>
    <property type="match status" value="1"/>
</dbReference>
<feature type="binding site" evidence="6">
    <location>
        <position position="10"/>
    </location>
    <ligand>
        <name>Zn(2+)</name>
        <dbReference type="ChEBI" id="CHEBI:29105"/>
    </ligand>
</feature>
<evidence type="ECO:0000259" key="8">
    <source>
        <dbReference type="PROSITE" id="PS51915"/>
    </source>
</evidence>
<dbReference type="InterPro" id="IPR012934">
    <property type="entry name" value="Znf_AD"/>
</dbReference>
<keyword evidence="1 6" id="KW-0479">Metal-binding</keyword>
<gene>
    <name evidence="9" type="primary">ZNF184_2</name>
    <name evidence="9" type="ORF">c1_g1_i1</name>
</gene>
<feature type="binding site" evidence="6">
    <location>
        <position position="67"/>
    </location>
    <ligand>
        <name>Zn(2+)</name>
        <dbReference type="ChEBI" id="CHEBI:29105"/>
    </ligand>
</feature>
<keyword evidence="2" id="KW-0677">Repeat</keyword>
<dbReference type="InterPro" id="IPR013087">
    <property type="entry name" value="Znf_C2H2_type"/>
</dbReference>
<proteinExistence type="predicted"/>
<dbReference type="SMART" id="SM00868">
    <property type="entry name" value="zf-AD"/>
    <property type="match status" value="1"/>
</dbReference>
<dbReference type="Pfam" id="PF00096">
    <property type="entry name" value="zf-C2H2"/>
    <property type="match status" value="2"/>
</dbReference>
<keyword evidence="4 6" id="KW-0862">Zinc</keyword>
<organism evidence="9">
    <name type="scientific">Bactrocera latifrons</name>
    <name type="common">Malaysian fruit fly</name>
    <name type="synonym">Chaetodacus latifrons</name>
    <dbReference type="NCBI Taxonomy" id="174628"/>
    <lineage>
        <taxon>Eukaryota</taxon>
        <taxon>Metazoa</taxon>
        <taxon>Ecdysozoa</taxon>
        <taxon>Arthropoda</taxon>
        <taxon>Hexapoda</taxon>
        <taxon>Insecta</taxon>
        <taxon>Pterygota</taxon>
        <taxon>Neoptera</taxon>
        <taxon>Endopterygota</taxon>
        <taxon>Diptera</taxon>
        <taxon>Brachycera</taxon>
        <taxon>Muscomorpha</taxon>
        <taxon>Tephritoidea</taxon>
        <taxon>Tephritidae</taxon>
        <taxon>Bactrocera</taxon>
        <taxon>Bactrocera</taxon>
    </lineage>
</organism>
<dbReference type="PROSITE" id="PS51915">
    <property type="entry name" value="ZAD"/>
    <property type="match status" value="1"/>
</dbReference>
<dbReference type="EMBL" id="GDHF01007782">
    <property type="protein sequence ID" value="JAI44532.1"/>
    <property type="molecule type" value="Transcribed_RNA"/>
</dbReference>
<feature type="domain" description="C2H2-type" evidence="7">
    <location>
        <begin position="526"/>
        <end position="549"/>
    </location>
</feature>
<reference evidence="9" key="1">
    <citation type="submission" date="2015-06" db="EMBL/GenBank/DDBJ databases">
        <authorList>
            <person name="Hoefler B.C."/>
            <person name="Straight P.D."/>
        </authorList>
    </citation>
    <scope>NUCLEOTIDE SEQUENCE</scope>
</reference>
<keyword evidence="3 5" id="KW-0863">Zinc-finger</keyword>
<evidence type="ECO:0000256" key="3">
    <source>
        <dbReference type="ARBA" id="ARBA00022771"/>
    </source>
</evidence>
<dbReference type="PROSITE" id="PS00028">
    <property type="entry name" value="ZINC_FINGER_C2H2_1"/>
    <property type="match status" value="7"/>
</dbReference>
<dbReference type="SUPFAM" id="SSF57667">
    <property type="entry name" value="beta-beta-alpha zinc fingers"/>
    <property type="match status" value="4"/>
</dbReference>
<feature type="domain" description="C2H2-type" evidence="7">
    <location>
        <begin position="497"/>
        <end position="525"/>
    </location>
</feature>
<feature type="domain" description="C2H2-type" evidence="7">
    <location>
        <begin position="669"/>
        <end position="691"/>
    </location>
</feature>
<feature type="domain" description="C2H2-type" evidence="7">
    <location>
        <begin position="640"/>
        <end position="668"/>
    </location>
</feature>
<dbReference type="SUPFAM" id="SSF57716">
    <property type="entry name" value="Glucocorticoid receptor-like (DNA-binding domain)"/>
    <property type="match status" value="1"/>
</dbReference>
<feature type="binding site" evidence="6">
    <location>
        <position position="64"/>
    </location>
    <ligand>
        <name>Zn(2+)</name>
        <dbReference type="ChEBI" id="CHEBI:29105"/>
    </ligand>
</feature>
<dbReference type="GO" id="GO:0008270">
    <property type="term" value="F:zinc ion binding"/>
    <property type="evidence" value="ECO:0007669"/>
    <property type="project" value="UniProtKB-UniRule"/>
</dbReference>
<evidence type="ECO:0000313" key="9">
    <source>
        <dbReference type="EMBL" id="JAI44532.1"/>
    </source>
</evidence>
<evidence type="ECO:0000256" key="6">
    <source>
        <dbReference type="PROSITE-ProRule" id="PRU01263"/>
    </source>
</evidence>
<evidence type="ECO:0000259" key="7">
    <source>
        <dbReference type="PROSITE" id="PS50157"/>
    </source>
</evidence>
<name>A0A0K8W068_BACLA</name>
<dbReference type="SMART" id="SM00355">
    <property type="entry name" value="ZnF_C2H2"/>
    <property type="match status" value="12"/>
</dbReference>
<protein>
    <submittedName>
        <fullName evidence="9">Zinc finger protein 184</fullName>
    </submittedName>
</protein>
<feature type="domain" description="C2H2-type" evidence="7">
    <location>
        <begin position="613"/>
        <end position="635"/>
    </location>
</feature>
<feature type="domain" description="C2H2-type" evidence="7">
    <location>
        <begin position="467"/>
        <end position="489"/>
    </location>
</feature>
<evidence type="ECO:0000256" key="4">
    <source>
        <dbReference type="ARBA" id="ARBA00022833"/>
    </source>
</evidence>
<dbReference type="Gene3D" id="3.40.1800.20">
    <property type="match status" value="1"/>
</dbReference>
<evidence type="ECO:0000256" key="5">
    <source>
        <dbReference type="PROSITE-ProRule" id="PRU00042"/>
    </source>
</evidence>
<sequence length="869" mass="97839">MEQVAHVEACRLCANFYVTGAEVEFVHLFQPLTGLEEQLHFARTELSNWHLQISGDDGLPQRICANCFTQFCNIYAFRQQCVLAQQKLLQSFVGVGLSADNATTGEAKQQQSSSNTDLTSDSELLNGLKMEAPVTSAELMASLDCLQTPTTSADVIASLDGMQLPASVAETLSMLTQELTTMQNGTLLDNSASSITTHANMDTKTAQTNVLQFNAATTTQNIYYTQPTPITTVSADTNTPATLVTTSDSTPKRGTKCSKASDIDLEEMLQGSIIQKNNNSSTDLKAAAQTDDAAAQQPYPNYNELLEDDIDLISCSDPEDTHEMDELETDGDPSTQTRISRNPFACQYCYCPNSGSIDHLVFDSADALSQHFFDVHDPNLPYTCPYCPQKYSSVKQRDYHVRLIHPTAAKSEHCNYCKKTLRSPKELHEFNCQYVSNWHCDTCDQRFVQVPLGRFRTHQRHHAASKFKCRDCARVFVRRANLVAHERIHRPSVQHAIQCDQCKEVFSNDYEVRRHKYQAHDGALPVRCAYCHKGFVSMAFLSRHTQHFHPEKLNHTNFASATCSNCGCAFSSIHKLRLHLQRPRDENGRCIELVREVTPYQERARHLRRPRLHSCHHCNKRFSTRATLEKHMTTHEAVTYGCNECTTTFANANELKQHVMQLHVKPRYLKCEHCDKRFCYMRELQQHQKIHIAAFEDKTLHCPVYKCGFVASCAQEAHDHAILKHKLVACEYCDGLFARNRLSVHVRTTHAAQIGVSESNNNNNTEASVHSSLAAQNEDSLAVASILDNNTHNQSNDNDIMVSFEDSANSGGEKVRVELVHQQTPSMSSLVLQEQTSNTFKPLIPTADEMEQNFLMNNLLDPEHEIIVT</sequence>
<dbReference type="Pfam" id="PF07776">
    <property type="entry name" value="zf-AD"/>
    <property type="match status" value="1"/>
</dbReference>
<feature type="binding site" evidence="6">
    <location>
        <position position="13"/>
    </location>
    <ligand>
        <name>Zn(2+)</name>
        <dbReference type="ChEBI" id="CHEBI:29105"/>
    </ligand>
</feature>
<dbReference type="PROSITE" id="PS50157">
    <property type="entry name" value="ZINC_FINGER_C2H2_2"/>
    <property type="match status" value="6"/>
</dbReference>
<accession>A0A0K8W068</accession>
<dbReference type="PANTHER" id="PTHR24379">
    <property type="entry name" value="KRAB AND ZINC FINGER DOMAIN-CONTAINING"/>
    <property type="match status" value="1"/>
</dbReference>
<dbReference type="InterPro" id="IPR036236">
    <property type="entry name" value="Znf_C2H2_sf"/>
</dbReference>
<evidence type="ECO:0000256" key="1">
    <source>
        <dbReference type="ARBA" id="ARBA00022723"/>
    </source>
</evidence>